<evidence type="ECO:0000256" key="6">
    <source>
        <dbReference type="ARBA" id="ARBA00022723"/>
    </source>
</evidence>
<keyword evidence="10" id="KW-1133">Transmembrane helix</keyword>
<dbReference type="EMBL" id="KK584260">
    <property type="protein sequence ID" value="KDO16219.1"/>
    <property type="molecule type" value="Genomic_DNA"/>
</dbReference>
<keyword evidence="7" id="KW-0378">Hydrolase</keyword>
<dbReference type="OrthoDB" id="70570at2759"/>
<dbReference type="InterPro" id="IPR029058">
    <property type="entry name" value="AB_hydrolase_fold"/>
</dbReference>
<evidence type="ECO:0000256" key="8">
    <source>
        <dbReference type="ARBA" id="ARBA00022837"/>
    </source>
</evidence>
<dbReference type="Proteomes" id="UP000030745">
    <property type="component" value="Unassembled WGS sequence"/>
</dbReference>
<comment type="cofactor">
    <cofactor evidence="1">
        <name>Ca(2+)</name>
        <dbReference type="ChEBI" id="CHEBI:29108"/>
    </cofactor>
</comment>
<dbReference type="GeneID" id="24139769"/>
<feature type="domain" description="Fungal lipase-type" evidence="16">
    <location>
        <begin position="382"/>
        <end position="501"/>
    </location>
</feature>
<dbReference type="GO" id="GO:0046872">
    <property type="term" value="F:metal ion binding"/>
    <property type="evidence" value="ECO:0007669"/>
    <property type="project" value="UniProtKB-KW"/>
</dbReference>
<dbReference type="InterPro" id="IPR011011">
    <property type="entry name" value="Znf_FYVE_PHD"/>
</dbReference>
<evidence type="ECO:0000256" key="15">
    <source>
        <dbReference type="SAM" id="MobiDB-lite"/>
    </source>
</evidence>
<sequence>MEPEVAKLSPLRRLSASAKATAETMATSSAAAAKSAMQSVTEASGFLAEAAQAVAAATFLSDTQRSRVHPMATAVNATAFPDLPPSMRCLVASSKEDDAAFVMTPPAHVPSDVCGACHASFGVTRFTYHCGLCGHAFCRADLPVKAHLHRFGAGVKRAKLCARCANEHHDRCKAQDLAWRIERISNYVAGTLRPFTDNNPLDSRRHKAQRVASGVVAVAKAVPAAVIASSPVASATYTIVGADLIRRVGGAGLLGYVLRQDFAATFATLQSVLGSLETLSSKDAAGAVYYTMAANRGRRGRDPLAEADDHAECQRISDDELTTLLRDAPLALQAIYDEDVLSLQRVAKLHGLALLFHAIEASAVHAPGYALLADLTDKRVLLLVRGSQSVQDLLTDLDLGAVSAAAPMHQGIAKAATWLYGQTLGALRALHEAGFDQLTICGHSLGGGVAALLATMLIDELPHATAIGFAVPACATRALADNCSRYVRSVVLRDDIIPRTTVGAITQLVADLKAEEWQAAATEDLLALKTRAKGIWAPRRRPVARPNDGDAAPPTRGSETPTPTLGDEIDDPNELFVPGQVIHLYYTHGVYEAAFVDRNCDALGKIHVFENMLSDHLGRNYLAALRI</sequence>
<dbReference type="Pfam" id="PF01764">
    <property type="entry name" value="Lipase_3"/>
    <property type="match status" value="1"/>
</dbReference>
<dbReference type="CDD" id="cd00065">
    <property type="entry name" value="FYVE_like_SF"/>
    <property type="match status" value="1"/>
</dbReference>
<dbReference type="CDD" id="cd00519">
    <property type="entry name" value="Lipase_3"/>
    <property type="match status" value="1"/>
</dbReference>
<dbReference type="EC" id="3.1.1.116" evidence="14"/>
<keyword evidence="11" id="KW-0443">Lipid metabolism</keyword>
<dbReference type="SUPFAM" id="SSF53474">
    <property type="entry name" value="alpha/beta-Hydrolases"/>
    <property type="match status" value="1"/>
</dbReference>
<feature type="non-terminal residue" evidence="17">
    <location>
        <position position="627"/>
    </location>
</feature>
<dbReference type="RefSeq" id="XP_012213074.1">
    <property type="nucleotide sequence ID" value="XM_012357684.1"/>
</dbReference>
<dbReference type="GO" id="GO:0016042">
    <property type="term" value="P:lipid catabolic process"/>
    <property type="evidence" value="ECO:0007669"/>
    <property type="project" value="UniProtKB-KW"/>
</dbReference>
<evidence type="ECO:0000256" key="10">
    <source>
        <dbReference type="ARBA" id="ARBA00022989"/>
    </source>
</evidence>
<keyword evidence="8" id="KW-0106">Calcium</keyword>
<protein>
    <recommendedName>
        <fullName evidence="14">sn-1-specific diacylglycerol lipase</fullName>
        <ecNumber evidence="14">3.1.1.116</ecNumber>
    </recommendedName>
</protein>
<dbReference type="InterPro" id="IPR002921">
    <property type="entry name" value="Fungal_lipase-type"/>
</dbReference>
<dbReference type="PANTHER" id="PTHR45792">
    <property type="entry name" value="DIACYLGLYCEROL LIPASE HOMOLOG-RELATED"/>
    <property type="match status" value="1"/>
</dbReference>
<keyword evidence="9" id="KW-0442">Lipid degradation</keyword>
<evidence type="ECO:0000256" key="3">
    <source>
        <dbReference type="ARBA" id="ARBA00022475"/>
    </source>
</evidence>
<keyword evidence="18" id="KW-1185">Reference proteome</keyword>
<evidence type="ECO:0000256" key="5">
    <source>
        <dbReference type="ARBA" id="ARBA00022692"/>
    </source>
</evidence>
<comment type="catalytic activity">
    <reaction evidence="13">
        <text>a 1,2-diacyl-sn-glycerol + H2O = a 2-acylglycerol + a fatty acid + H(+)</text>
        <dbReference type="Rhea" id="RHEA:33275"/>
        <dbReference type="ChEBI" id="CHEBI:15377"/>
        <dbReference type="ChEBI" id="CHEBI:15378"/>
        <dbReference type="ChEBI" id="CHEBI:17389"/>
        <dbReference type="ChEBI" id="CHEBI:17815"/>
        <dbReference type="ChEBI" id="CHEBI:28868"/>
        <dbReference type="EC" id="3.1.1.116"/>
    </reaction>
    <physiologicalReaction direction="left-to-right" evidence="13">
        <dbReference type="Rhea" id="RHEA:33276"/>
    </physiologicalReaction>
</comment>
<dbReference type="VEuPathDB" id="FungiDB:SPRG_18244"/>
<dbReference type="OMA" id="ADDHAEC"/>
<dbReference type="PANTHER" id="PTHR45792:SF8">
    <property type="entry name" value="DIACYLGLYCEROL LIPASE-ALPHA"/>
    <property type="match status" value="1"/>
</dbReference>
<dbReference type="AlphaFoldDB" id="A0A067BD07"/>
<keyword evidence="12" id="KW-0472">Membrane</keyword>
<keyword evidence="3" id="KW-1003">Cell membrane</keyword>
<name>A0A067BD07_SAPPC</name>
<evidence type="ECO:0000256" key="1">
    <source>
        <dbReference type="ARBA" id="ARBA00001913"/>
    </source>
</evidence>
<evidence type="ECO:0000256" key="13">
    <source>
        <dbReference type="ARBA" id="ARBA00024531"/>
    </source>
</evidence>
<dbReference type="KEGG" id="spar:SPRG_18244"/>
<evidence type="ECO:0000256" key="4">
    <source>
        <dbReference type="ARBA" id="ARBA00022553"/>
    </source>
</evidence>
<reference evidence="17 18" key="1">
    <citation type="journal article" date="2013" name="PLoS Genet.">
        <title>Distinctive expansion of potential virulence genes in the genome of the oomycete fish pathogen Saprolegnia parasitica.</title>
        <authorList>
            <person name="Jiang R.H."/>
            <person name="de Bruijn I."/>
            <person name="Haas B.J."/>
            <person name="Belmonte R."/>
            <person name="Lobach L."/>
            <person name="Christie J."/>
            <person name="van den Ackerveken G."/>
            <person name="Bottin A."/>
            <person name="Bulone V."/>
            <person name="Diaz-Moreno S.M."/>
            <person name="Dumas B."/>
            <person name="Fan L."/>
            <person name="Gaulin E."/>
            <person name="Govers F."/>
            <person name="Grenville-Briggs L.J."/>
            <person name="Horner N.R."/>
            <person name="Levin J.Z."/>
            <person name="Mammella M."/>
            <person name="Meijer H.J."/>
            <person name="Morris P."/>
            <person name="Nusbaum C."/>
            <person name="Oome S."/>
            <person name="Phillips A.J."/>
            <person name="van Rooyen D."/>
            <person name="Rzeszutek E."/>
            <person name="Saraiva M."/>
            <person name="Secombes C.J."/>
            <person name="Seidl M.F."/>
            <person name="Snel B."/>
            <person name="Stassen J.H."/>
            <person name="Sykes S."/>
            <person name="Tripathy S."/>
            <person name="van den Berg H."/>
            <person name="Vega-Arreguin J.C."/>
            <person name="Wawra S."/>
            <person name="Young S.K."/>
            <person name="Zeng Q."/>
            <person name="Dieguez-Uribeondo J."/>
            <person name="Russ C."/>
            <person name="Tyler B.M."/>
            <person name="van West P."/>
        </authorList>
    </citation>
    <scope>NUCLEOTIDE SEQUENCE [LARGE SCALE GENOMIC DNA]</scope>
    <source>
        <strain evidence="17 18">CBS 223.65</strain>
    </source>
</reference>
<dbReference type="GO" id="GO:0016298">
    <property type="term" value="F:lipase activity"/>
    <property type="evidence" value="ECO:0007669"/>
    <property type="project" value="TreeGrafter"/>
</dbReference>
<keyword evidence="4" id="KW-0597">Phosphoprotein</keyword>
<evidence type="ECO:0000256" key="11">
    <source>
        <dbReference type="ARBA" id="ARBA00023098"/>
    </source>
</evidence>
<gene>
    <name evidence="17" type="ORF">SPRG_18244</name>
</gene>
<keyword evidence="5" id="KW-0812">Transmembrane</keyword>
<dbReference type="GO" id="GO:0005886">
    <property type="term" value="C:plasma membrane"/>
    <property type="evidence" value="ECO:0007669"/>
    <property type="project" value="UniProtKB-SubCell"/>
</dbReference>
<evidence type="ECO:0000259" key="16">
    <source>
        <dbReference type="Pfam" id="PF01764"/>
    </source>
</evidence>
<evidence type="ECO:0000313" key="17">
    <source>
        <dbReference type="EMBL" id="KDO16219.1"/>
    </source>
</evidence>
<proteinExistence type="predicted"/>
<dbReference type="InterPro" id="IPR013083">
    <property type="entry name" value="Znf_RING/FYVE/PHD"/>
</dbReference>
<evidence type="ECO:0000256" key="2">
    <source>
        <dbReference type="ARBA" id="ARBA00004651"/>
    </source>
</evidence>
<feature type="region of interest" description="Disordered" evidence="15">
    <location>
        <begin position="539"/>
        <end position="570"/>
    </location>
</feature>
<evidence type="ECO:0000313" key="18">
    <source>
        <dbReference type="Proteomes" id="UP000030745"/>
    </source>
</evidence>
<organism evidence="17 18">
    <name type="scientific">Saprolegnia parasitica (strain CBS 223.65)</name>
    <dbReference type="NCBI Taxonomy" id="695850"/>
    <lineage>
        <taxon>Eukaryota</taxon>
        <taxon>Sar</taxon>
        <taxon>Stramenopiles</taxon>
        <taxon>Oomycota</taxon>
        <taxon>Saprolegniomycetes</taxon>
        <taxon>Saprolegniales</taxon>
        <taxon>Saprolegniaceae</taxon>
        <taxon>Saprolegnia</taxon>
    </lineage>
</organism>
<dbReference type="Gene3D" id="3.30.40.10">
    <property type="entry name" value="Zinc/RING finger domain, C3HC4 (zinc finger)"/>
    <property type="match status" value="1"/>
</dbReference>
<evidence type="ECO:0000256" key="7">
    <source>
        <dbReference type="ARBA" id="ARBA00022801"/>
    </source>
</evidence>
<evidence type="ECO:0000256" key="9">
    <source>
        <dbReference type="ARBA" id="ARBA00022963"/>
    </source>
</evidence>
<accession>A0A067BD07</accession>
<evidence type="ECO:0000256" key="12">
    <source>
        <dbReference type="ARBA" id="ARBA00023136"/>
    </source>
</evidence>
<dbReference type="Gene3D" id="3.40.50.1820">
    <property type="entry name" value="alpha/beta hydrolase"/>
    <property type="match status" value="1"/>
</dbReference>
<comment type="subcellular location">
    <subcellularLocation>
        <location evidence="2">Cell membrane</location>
        <topology evidence="2">Multi-pass membrane protein</topology>
    </subcellularLocation>
</comment>
<dbReference type="InterPro" id="IPR052214">
    <property type="entry name" value="DAG_Lipase-Related"/>
</dbReference>
<evidence type="ECO:0000256" key="14">
    <source>
        <dbReference type="ARBA" id="ARBA00026104"/>
    </source>
</evidence>
<dbReference type="SUPFAM" id="SSF57903">
    <property type="entry name" value="FYVE/PHD zinc finger"/>
    <property type="match status" value="1"/>
</dbReference>
<keyword evidence="6" id="KW-0479">Metal-binding</keyword>